<dbReference type="CDD" id="cd01448">
    <property type="entry name" value="TST_Repeat_1"/>
    <property type="match status" value="1"/>
</dbReference>
<dbReference type="AlphaFoldDB" id="A0A6L6PDF9"/>
<dbReference type="Pfam" id="PF00581">
    <property type="entry name" value="Rhodanese"/>
    <property type="match status" value="2"/>
</dbReference>
<feature type="domain" description="Rhodanese" evidence="3">
    <location>
        <begin position="36"/>
        <end position="130"/>
    </location>
</feature>
<dbReference type="InterPro" id="IPR001763">
    <property type="entry name" value="Rhodanese-like_dom"/>
</dbReference>
<dbReference type="PANTHER" id="PTHR11364:SF27">
    <property type="entry name" value="SULFURTRANSFERASE"/>
    <property type="match status" value="1"/>
</dbReference>
<gene>
    <name evidence="4" type="ORF">GM676_05625</name>
</gene>
<evidence type="ECO:0000313" key="5">
    <source>
        <dbReference type="Proteomes" id="UP000475582"/>
    </source>
</evidence>
<dbReference type="InterPro" id="IPR045078">
    <property type="entry name" value="TST/MPST-like"/>
</dbReference>
<protein>
    <submittedName>
        <fullName evidence="4">Sulfurtransferase</fullName>
    </submittedName>
</protein>
<keyword evidence="5" id="KW-1185">Reference proteome</keyword>
<comment type="caution">
    <text evidence="4">The sequence shown here is derived from an EMBL/GenBank/DDBJ whole genome shotgun (WGS) entry which is preliminary data.</text>
</comment>
<keyword evidence="1 4" id="KW-0808">Transferase</keyword>
<name>A0A6L6PDF9_9BURK</name>
<dbReference type="InterPro" id="IPR036873">
    <property type="entry name" value="Rhodanese-like_dom_sf"/>
</dbReference>
<accession>A0A6L6PDF9</accession>
<reference evidence="4 5" key="1">
    <citation type="submission" date="2019-11" db="EMBL/GenBank/DDBJ databases">
        <title>Type strains purchased from KCTC, JCM and DSMZ.</title>
        <authorList>
            <person name="Lu H."/>
        </authorList>
    </citation>
    <scope>NUCLEOTIDE SEQUENCE [LARGE SCALE GENOMIC DNA]</scope>
    <source>
        <strain evidence="4 5">KCTC 22382</strain>
    </source>
</reference>
<dbReference type="Proteomes" id="UP000475582">
    <property type="component" value="Unassembled WGS sequence"/>
</dbReference>
<evidence type="ECO:0000256" key="2">
    <source>
        <dbReference type="ARBA" id="ARBA00022737"/>
    </source>
</evidence>
<evidence type="ECO:0000256" key="1">
    <source>
        <dbReference type="ARBA" id="ARBA00022679"/>
    </source>
</evidence>
<dbReference type="Gene3D" id="3.40.250.10">
    <property type="entry name" value="Rhodanese-like domain"/>
    <property type="match status" value="2"/>
</dbReference>
<proteinExistence type="predicted"/>
<dbReference type="InterPro" id="IPR001307">
    <property type="entry name" value="Thiosulphate_STrfase_CS"/>
</dbReference>
<dbReference type="SMART" id="SM00450">
    <property type="entry name" value="RHOD"/>
    <property type="match status" value="2"/>
</dbReference>
<evidence type="ECO:0000313" key="4">
    <source>
        <dbReference type="EMBL" id="MTV37060.1"/>
    </source>
</evidence>
<sequence length="300" mass="32299">MLPRARQLLTADRLAALVLPAPANPGLPLLLECGCGERAQFERAHIPGAGYLDTGDVERPPHWTRIPDAELLAVLLAQGIRHDSTVILYGRNNLAAARVAQLLLYAGVDDVRLLDGGFAAWLAAGLPCESGAPRAVSPAAASAAAFGAIFPRHPEYLIDTAQARALLAQEDGILASIRTEAEHLGLTSGYNYITARGDIPGAHWARAGDNGDVNSMSACQQANGAMKPAREIEQLWRAAGITRDHEVAFYCGTGWRASMAFFYAWLMDWPRISVYDGGWCEWSADPTNPIMPISSPFSRP</sequence>
<organism evidence="4 5">
    <name type="scientific">Duganella radicis</name>
    <dbReference type="NCBI Taxonomy" id="551988"/>
    <lineage>
        <taxon>Bacteria</taxon>
        <taxon>Pseudomonadati</taxon>
        <taxon>Pseudomonadota</taxon>
        <taxon>Betaproteobacteria</taxon>
        <taxon>Burkholderiales</taxon>
        <taxon>Oxalobacteraceae</taxon>
        <taxon>Telluria group</taxon>
        <taxon>Duganella</taxon>
    </lineage>
</organism>
<evidence type="ECO:0000259" key="3">
    <source>
        <dbReference type="PROSITE" id="PS50206"/>
    </source>
</evidence>
<dbReference type="PROSITE" id="PS50206">
    <property type="entry name" value="RHODANESE_3"/>
    <property type="match status" value="2"/>
</dbReference>
<dbReference type="OrthoDB" id="9781034at2"/>
<dbReference type="GO" id="GO:0004792">
    <property type="term" value="F:thiosulfate-cyanide sulfurtransferase activity"/>
    <property type="evidence" value="ECO:0007669"/>
    <property type="project" value="InterPro"/>
</dbReference>
<dbReference type="EMBL" id="WNKY01000003">
    <property type="protein sequence ID" value="MTV37060.1"/>
    <property type="molecule type" value="Genomic_DNA"/>
</dbReference>
<feature type="domain" description="Rhodanese" evidence="3">
    <location>
        <begin position="195"/>
        <end position="291"/>
    </location>
</feature>
<dbReference type="PROSITE" id="PS00380">
    <property type="entry name" value="RHODANESE_1"/>
    <property type="match status" value="1"/>
</dbReference>
<dbReference type="SUPFAM" id="SSF52821">
    <property type="entry name" value="Rhodanese/Cell cycle control phosphatase"/>
    <property type="match status" value="2"/>
</dbReference>
<dbReference type="RefSeq" id="WP_155462405.1">
    <property type="nucleotide sequence ID" value="NZ_WNKY01000003.1"/>
</dbReference>
<keyword evidence="2" id="KW-0677">Repeat</keyword>
<dbReference type="PANTHER" id="PTHR11364">
    <property type="entry name" value="THIOSULFATE SULFERTANSFERASE"/>
    <property type="match status" value="1"/>
</dbReference>